<comment type="caution">
    <text evidence="3">The sequence shown here is derived from an EMBL/GenBank/DDBJ whole genome shotgun (WGS) entry which is preliminary data.</text>
</comment>
<sequence length="449" mass="48601">MSSARCAVDRAKSAIRAGTASSARRAACISASASNGSCPGTSTPAPARAISPGMQARAWATRCIGAKCSSPIAAWITTSATTGTSRIWISKARRSASHLIGDKGATRRNPTPTLPCLRRGGRHQETNAMNKQRIDVHHHFLPPEFVAYLAKQGAAWTGGPKIPEWNLDLARETMARNGIAQVVGSVVPGTYWGDRSAAVHWSRHANEFMARIVQDDPSTFGAFAAMPLPDTQGALQELEYALDVLKLDGVQIMSSFGNQYPGSPEFEEFFQELDRRKATVHIHPSTVVPGAIVPQLTIPWGIVEFVLDTSRAVANLIYSGTMERYPNIKYIVSHAGGTIPFLPMRMELSRRMGYGEHAPKDVGSYIDQLYFDTALSTAPSTLAAVTTIARPGHILYGSDWPMVPEMVVEYENTALDGSPVLDDAMQHAIERGNAEALFPRFAKRKAAAA</sequence>
<evidence type="ECO:0000256" key="1">
    <source>
        <dbReference type="ARBA" id="ARBA00023239"/>
    </source>
</evidence>
<keyword evidence="1" id="KW-0456">Lyase</keyword>
<name>A0A7C9LNX2_9GAMM</name>
<keyword evidence="4" id="KW-1185">Reference proteome</keyword>
<keyword evidence="3" id="KW-0378">Hydrolase</keyword>
<dbReference type="Pfam" id="PF04909">
    <property type="entry name" value="Amidohydro_2"/>
    <property type="match status" value="1"/>
</dbReference>
<dbReference type="GO" id="GO:0019748">
    <property type="term" value="P:secondary metabolic process"/>
    <property type="evidence" value="ECO:0007669"/>
    <property type="project" value="TreeGrafter"/>
</dbReference>
<dbReference type="GO" id="GO:0016787">
    <property type="term" value="F:hydrolase activity"/>
    <property type="evidence" value="ECO:0007669"/>
    <property type="project" value="UniProtKB-KW"/>
</dbReference>
<evidence type="ECO:0000313" key="4">
    <source>
        <dbReference type="Proteomes" id="UP000479692"/>
    </source>
</evidence>
<accession>A0A7C9LNX2</accession>
<dbReference type="InterPro" id="IPR032465">
    <property type="entry name" value="ACMSD"/>
</dbReference>
<dbReference type="InterPro" id="IPR032466">
    <property type="entry name" value="Metal_Hydrolase"/>
</dbReference>
<dbReference type="Proteomes" id="UP000479692">
    <property type="component" value="Unassembled WGS sequence"/>
</dbReference>
<proteinExistence type="predicted"/>
<dbReference type="Gene3D" id="3.20.20.140">
    <property type="entry name" value="Metal-dependent hydrolases"/>
    <property type="match status" value="1"/>
</dbReference>
<reference evidence="3 4" key="1">
    <citation type="submission" date="2019-12" db="EMBL/GenBank/DDBJ databases">
        <authorList>
            <person name="Xu J."/>
        </authorList>
    </citation>
    <scope>NUCLEOTIDE SEQUENCE [LARGE SCALE GENOMIC DNA]</scope>
    <source>
        <strain evidence="3 4">HX-5-24</strain>
    </source>
</reference>
<evidence type="ECO:0000313" key="3">
    <source>
        <dbReference type="EMBL" id="MUV14623.1"/>
    </source>
</evidence>
<dbReference type="PANTHER" id="PTHR21240">
    <property type="entry name" value="2-AMINO-3-CARBOXYLMUCONATE-6-SEMIALDEHYDE DECARBOXYLASE"/>
    <property type="match status" value="1"/>
</dbReference>
<organism evidence="3 4">
    <name type="scientific">Noviluteimonas gilva</name>
    <dbReference type="NCBI Taxonomy" id="2682097"/>
    <lineage>
        <taxon>Bacteria</taxon>
        <taxon>Pseudomonadati</taxon>
        <taxon>Pseudomonadota</taxon>
        <taxon>Gammaproteobacteria</taxon>
        <taxon>Lysobacterales</taxon>
        <taxon>Lysobacteraceae</taxon>
        <taxon>Noviluteimonas</taxon>
    </lineage>
</organism>
<dbReference type="SUPFAM" id="SSF51556">
    <property type="entry name" value="Metallo-dependent hydrolases"/>
    <property type="match status" value="1"/>
</dbReference>
<dbReference type="AlphaFoldDB" id="A0A7C9LNX2"/>
<dbReference type="EMBL" id="WOXT01000002">
    <property type="protein sequence ID" value="MUV14623.1"/>
    <property type="molecule type" value="Genomic_DNA"/>
</dbReference>
<gene>
    <name evidence="3" type="ORF">GN331_10435</name>
</gene>
<dbReference type="PANTHER" id="PTHR21240:SF28">
    <property type="entry name" value="ISO-OROTATE DECARBOXYLASE (EUROFUNG)"/>
    <property type="match status" value="1"/>
</dbReference>
<dbReference type="GO" id="GO:0016831">
    <property type="term" value="F:carboxy-lyase activity"/>
    <property type="evidence" value="ECO:0007669"/>
    <property type="project" value="InterPro"/>
</dbReference>
<evidence type="ECO:0000259" key="2">
    <source>
        <dbReference type="Pfam" id="PF04909"/>
    </source>
</evidence>
<feature type="domain" description="Amidohydrolase-related" evidence="2">
    <location>
        <begin position="134"/>
        <end position="439"/>
    </location>
</feature>
<protein>
    <submittedName>
        <fullName evidence="3">Amidohydrolase family protein</fullName>
    </submittedName>
</protein>
<dbReference type="InterPro" id="IPR006680">
    <property type="entry name" value="Amidohydro-rel"/>
</dbReference>
<dbReference type="GO" id="GO:0005737">
    <property type="term" value="C:cytoplasm"/>
    <property type="evidence" value="ECO:0007669"/>
    <property type="project" value="TreeGrafter"/>
</dbReference>